<organism>
    <name type="scientific">Ixodes scapularis</name>
    <name type="common">Black-legged tick</name>
    <name type="synonym">Deer tick</name>
    <dbReference type="NCBI Taxonomy" id="6945"/>
    <lineage>
        <taxon>Eukaryota</taxon>
        <taxon>Metazoa</taxon>
        <taxon>Ecdysozoa</taxon>
        <taxon>Arthropoda</taxon>
        <taxon>Chelicerata</taxon>
        <taxon>Arachnida</taxon>
        <taxon>Acari</taxon>
        <taxon>Parasitiformes</taxon>
        <taxon>Ixodida</taxon>
        <taxon>Ixodoidea</taxon>
        <taxon>Ixodidae</taxon>
        <taxon>Ixodinae</taxon>
        <taxon>Ixodes</taxon>
    </lineage>
</organism>
<reference evidence="2" key="2">
    <citation type="submission" date="2020-05" db="UniProtKB">
        <authorList>
            <consortium name="EnsemblMetazoa"/>
        </authorList>
    </citation>
    <scope>IDENTIFICATION</scope>
    <source>
        <strain evidence="2">wikel</strain>
    </source>
</reference>
<gene>
    <name evidence="1" type="ORF">IscW_ISCW013660</name>
</gene>
<dbReference type="EnsemblMetazoa" id="ISCW013660-RA">
    <property type="protein sequence ID" value="ISCW013660-PA"/>
    <property type="gene ID" value="ISCW013660"/>
</dbReference>
<dbReference type="EMBL" id="ABJB010793981">
    <property type="status" value="NOT_ANNOTATED_CDS"/>
    <property type="molecule type" value="Genomic_DNA"/>
</dbReference>
<evidence type="ECO:0000313" key="3">
    <source>
        <dbReference type="Proteomes" id="UP000001555"/>
    </source>
</evidence>
<dbReference type="Proteomes" id="UP000001555">
    <property type="component" value="Unassembled WGS sequence"/>
</dbReference>
<name>B7QIH1_IXOSC</name>
<accession>B7QIH1</accession>
<evidence type="ECO:0000313" key="2">
    <source>
        <dbReference type="EnsemblMetazoa" id="ISCW013660-PA"/>
    </source>
</evidence>
<dbReference type="VEuPathDB" id="VectorBase:ISCW013660"/>
<protein>
    <submittedName>
        <fullName evidence="1 2">Uncharacterized protein</fullName>
    </submittedName>
</protein>
<dbReference type="PaxDb" id="6945-B7QIH1"/>
<dbReference type="InParanoid" id="B7QIH1"/>
<reference evidence="1 3" key="1">
    <citation type="submission" date="2008-03" db="EMBL/GenBank/DDBJ databases">
        <title>Annotation of Ixodes scapularis.</title>
        <authorList>
            <consortium name="Ixodes scapularis Genome Project Consortium"/>
            <person name="Caler E."/>
            <person name="Hannick L.I."/>
            <person name="Bidwell S."/>
            <person name="Joardar V."/>
            <person name="Thiagarajan M."/>
            <person name="Amedeo P."/>
            <person name="Galinsky K.J."/>
            <person name="Schobel S."/>
            <person name="Inman J."/>
            <person name="Hostetler J."/>
            <person name="Miller J."/>
            <person name="Hammond M."/>
            <person name="Megy K."/>
            <person name="Lawson D."/>
            <person name="Kodira C."/>
            <person name="Sutton G."/>
            <person name="Meyer J."/>
            <person name="Hill C.A."/>
            <person name="Birren B."/>
            <person name="Nene V."/>
            <person name="Collins F."/>
            <person name="Alarcon-Chaidez F."/>
            <person name="Wikel S."/>
            <person name="Strausberg R."/>
        </authorList>
    </citation>
    <scope>NUCLEOTIDE SEQUENCE [LARGE SCALE GENOMIC DNA]</scope>
    <source>
        <strain evidence="3">Wikel</strain>
        <strain evidence="1">Wikel colony</strain>
    </source>
</reference>
<proteinExistence type="predicted"/>
<dbReference type="HOGENOM" id="CLU_2500437_0_0_1"/>
<dbReference type="AlphaFoldDB" id="B7QIH1"/>
<dbReference type="VEuPathDB" id="VectorBase:ISCI013660"/>
<sequence length="86" mass="9004">METGPAGSQATSRKERAAWRRALLAEGGRAARDVVRGKGAGGEADQKSLDGCPGSVHGTRYAAYVASVRKRSARTCGSKDEEVGLR</sequence>
<evidence type="ECO:0000313" key="1">
    <source>
        <dbReference type="EMBL" id="EEC18643.1"/>
    </source>
</evidence>
<dbReference type="EMBL" id="DS946083">
    <property type="protein sequence ID" value="EEC18643.1"/>
    <property type="molecule type" value="Genomic_DNA"/>
</dbReference>
<keyword evidence="3" id="KW-1185">Reference proteome</keyword>